<evidence type="ECO:0000313" key="2">
    <source>
        <dbReference type="EMBL" id="KRT58456.1"/>
    </source>
</evidence>
<dbReference type="STRING" id="54398.Ga0074115_1566"/>
<keyword evidence="4" id="KW-1185">Reference proteome</keyword>
<comment type="caution">
    <text evidence="1">The sequence shown here is derived from an EMBL/GenBank/DDBJ whole genome shotgun (WGS) entry which is preliminary data.</text>
</comment>
<gene>
    <name evidence="1" type="ORF">Ga0074115_1566</name>
    <name evidence="2" type="ORF">Ga0076813_13515</name>
</gene>
<dbReference type="AlphaFoldDB" id="A0A0T5Z1V0"/>
<dbReference type="EMBL" id="LDXT01000041">
    <property type="protein sequence ID" value="KRT56566.1"/>
    <property type="molecule type" value="Genomic_DNA"/>
</dbReference>
<protein>
    <submittedName>
        <fullName evidence="1">Uncharacterized protein</fullName>
    </submittedName>
</protein>
<accession>A0A0T5Z1V0</accession>
<proteinExistence type="predicted"/>
<evidence type="ECO:0000313" key="3">
    <source>
        <dbReference type="Proteomes" id="UP000051276"/>
    </source>
</evidence>
<organism evidence="1 4">
    <name type="scientific">endosymbiont of Ridgeia piscesae</name>
    <dbReference type="NCBI Taxonomy" id="54398"/>
    <lineage>
        <taxon>Bacteria</taxon>
        <taxon>Pseudomonadati</taxon>
        <taxon>Pseudomonadota</taxon>
        <taxon>Gammaproteobacteria</taxon>
        <taxon>sulfur-oxidizing symbionts</taxon>
    </lineage>
</organism>
<dbReference type="Proteomes" id="UP000051276">
    <property type="component" value="Unassembled WGS sequence"/>
</dbReference>
<reference evidence="3 4" key="1">
    <citation type="submission" date="2015-11" db="EMBL/GenBank/DDBJ databases">
        <title>The genome of Candidatus Endoriftia persephone in Ridgeia piscesae and population structure of the North Eastern Pacific vestimentiferan symbionts.</title>
        <authorList>
            <person name="Perez M."/>
            <person name="Juniper K.S."/>
        </authorList>
    </citation>
    <scope>NUCLEOTIDE SEQUENCE [LARGE SCALE GENOMIC DNA]</scope>
    <source>
        <strain evidence="2">Ind10</strain>
        <strain evidence="1">Ind11</strain>
    </source>
</reference>
<dbReference type="EMBL" id="LMXI01000343">
    <property type="protein sequence ID" value="KRT58456.1"/>
    <property type="molecule type" value="Genomic_DNA"/>
</dbReference>
<sequence>MSKTRLHIVSILIGVSLVFPCAGITFETPEELETSEELEAWFYDDSDFNTESISEGELVFISPEKPESILHSQNQITVTEESIKTGWVRLRQCYANLVPVKESQVVYQYKLMRNLKIVSASHIEKVWVKDKTVQMYNVRNNAELCITAQVGIFYLNPDKSFTLVSGPYHLKFLDGYYPLHVSFAVTYPGDRLRLTEMEPVHPLDMHPMLQAGKVSIDTFFEGRLIIKMNFQAIE</sequence>
<name>A0A0T5Z1V0_9GAMM</name>
<dbReference type="RefSeq" id="WP_057956990.1">
    <property type="nucleotide sequence ID" value="NZ_KQ556980.1"/>
</dbReference>
<dbReference type="Proteomes" id="UP000051634">
    <property type="component" value="Unassembled WGS sequence"/>
</dbReference>
<evidence type="ECO:0000313" key="4">
    <source>
        <dbReference type="Proteomes" id="UP000051634"/>
    </source>
</evidence>
<dbReference type="OrthoDB" id="8560667at2"/>
<evidence type="ECO:0000313" key="1">
    <source>
        <dbReference type="EMBL" id="KRT56566.1"/>
    </source>
</evidence>